<evidence type="ECO:0000313" key="2">
    <source>
        <dbReference type="EMBL" id="CAD8059886.1"/>
    </source>
</evidence>
<dbReference type="Pfam" id="PF13499">
    <property type="entry name" value="EF-hand_7"/>
    <property type="match status" value="1"/>
</dbReference>
<protein>
    <recommendedName>
        <fullName evidence="1">EF-hand domain-containing protein</fullName>
    </recommendedName>
</protein>
<keyword evidence="3" id="KW-1185">Reference proteome</keyword>
<dbReference type="CDD" id="cd00051">
    <property type="entry name" value="EFh"/>
    <property type="match status" value="1"/>
</dbReference>
<sequence length="100" mass="11423">MNSNEPKPQTHQAKARLKAARSIFELADTNKDGYITFDEVPKLLIETNKLISDEKYVPTKEEIDSWIHMTDLNKDKKVSIHEFEVLILKALQAQGIDLDG</sequence>
<accession>A0A8S1L558</accession>
<feature type="domain" description="EF-hand" evidence="1">
    <location>
        <begin position="58"/>
        <end position="93"/>
    </location>
</feature>
<comment type="caution">
    <text evidence="2">The sequence shown here is derived from an EMBL/GenBank/DDBJ whole genome shotgun (WGS) entry which is preliminary data.</text>
</comment>
<feature type="domain" description="EF-hand" evidence="1">
    <location>
        <begin position="15"/>
        <end position="50"/>
    </location>
</feature>
<dbReference type="GO" id="GO:0005509">
    <property type="term" value="F:calcium ion binding"/>
    <property type="evidence" value="ECO:0007669"/>
    <property type="project" value="InterPro"/>
</dbReference>
<proteinExistence type="predicted"/>
<dbReference type="InterPro" id="IPR018247">
    <property type="entry name" value="EF_Hand_1_Ca_BS"/>
</dbReference>
<gene>
    <name evidence="2" type="ORF">PPRIM_AZ9-3.1.T0290216</name>
</gene>
<dbReference type="PROSITE" id="PS00018">
    <property type="entry name" value="EF_HAND_1"/>
    <property type="match status" value="2"/>
</dbReference>
<dbReference type="PROSITE" id="PS50222">
    <property type="entry name" value="EF_HAND_2"/>
    <property type="match status" value="2"/>
</dbReference>
<reference evidence="2" key="1">
    <citation type="submission" date="2021-01" db="EMBL/GenBank/DDBJ databases">
        <authorList>
            <consortium name="Genoscope - CEA"/>
            <person name="William W."/>
        </authorList>
    </citation>
    <scope>NUCLEOTIDE SEQUENCE</scope>
</reference>
<dbReference type="InterPro" id="IPR002048">
    <property type="entry name" value="EF_hand_dom"/>
</dbReference>
<dbReference type="EMBL" id="CAJJDM010000028">
    <property type="protein sequence ID" value="CAD8059886.1"/>
    <property type="molecule type" value="Genomic_DNA"/>
</dbReference>
<dbReference type="AlphaFoldDB" id="A0A8S1L558"/>
<name>A0A8S1L558_PARPR</name>
<dbReference type="SMART" id="SM00054">
    <property type="entry name" value="EFh"/>
    <property type="match status" value="2"/>
</dbReference>
<organism evidence="2 3">
    <name type="scientific">Paramecium primaurelia</name>
    <dbReference type="NCBI Taxonomy" id="5886"/>
    <lineage>
        <taxon>Eukaryota</taxon>
        <taxon>Sar</taxon>
        <taxon>Alveolata</taxon>
        <taxon>Ciliophora</taxon>
        <taxon>Intramacronucleata</taxon>
        <taxon>Oligohymenophorea</taxon>
        <taxon>Peniculida</taxon>
        <taxon>Parameciidae</taxon>
        <taxon>Paramecium</taxon>
    </lineage>
</organism>
<evidence type="ECO:0000259" key="1">
    <source>
        <dbReference type="PROSITE" id="PS50222"/>
    </source>
</evidence>
<dbReference type="OMA" id="IDSWIHM"/>
<dbReference type="Proteomes" id="UP000688137">
    <property type="component" value="Unassembled WGS sequence"/>
</dbReference>
<evidence type="ECO:0000313" key="3">
    <source>
        <dbReference type="Proteomes" id="UP000688137"/>
    </source>
</evidence>